<dbReference type="PANTHER" id="PTHR42943">
    <property type="entry name" value="GLUTATHIONE S-TRANSFERASE KAPPA"/>
    <property type="match status" value="1"/>
</dbReference>
<dbReference type="Proteomes" id="UP001181622">
    <property type="component" value="Unassembled WGS sequence"/>
</dbReference>
<dbReference type="PIRSF" id="PIRSF006386">
    <property type="entry name" value="HCCAis_GSTk"/>
    <property type="match status" value="1"/>
</dbReference>
<dbReference type="EMBL" id="JADBEO010000063">
    <property type="protein sequence ID" value="MDR4308656.1"/>
    <property type="molecule type" value="Genomic_DNA"/>
</dbReference>
<proteinExistence type="inferred from homology"/>
<dbReference type="InterPro" id="IPR014440">
    <property type="entry name" value="HCCAis_GSTk"/>
</dbReference>
<dbReference type="Gene3D" id="3.40.30.10">
    <property type="entry name" value="Glutaredoxin"/>
    <property type="match status" value="1"/>
</dbReference>
<dbReference type="EC" id="5.99.1.4" evidence="1"/>
<dbReference type="PANTHER" id="PTHR42943:SF2">
    <property type="entry name" value="GLUTATHIONE S-TRANSFERASE KAPPA 1"/>
    <property type="match status" value="1"/>
</dbReference>
<evidence type="ECO:0000256" key="1">
    <source>
        <dbReference type="PIRNR" id="PIRNR006386"/>
    </source>
</evidence>
<dbReference type="InterPro" id="IPR001853">
    <property type="entry name" value="DSBA-like_thioredoxin_dom"/>
</dbReference>
<dbReference type="CDD" id="cd03022">
    <property type="entry name" value="DsbA_HCCA_Iso"/>
    <property type="match status" value="1"/>
</dbReference>
<dbReference type="GO" id="GO:0016853">
    <property type="term" value="F:isomerase activity"/>
    <property type="evidence" value="ECO:0007669"/>
    <property type="project" value="UniProtKB-KW"/>
</dbReference>
<evidence type="ECO:0000313" key="3">
    <source>
        <dbReference type="EMBL" id="MDR4308656.1"/>
    </source>
</evidence>
<dbReference type="InterPro" id="IPR044087">
    <property type="entry name" value="NahD-like"/>
</dbReference>
<gene>
    <name evidence="3" type="ORF">IHQ68_18705</name>
</gene>
<name>A0ABU1DKL3_9HYPH</name>
<feature type="domain" description="DSBA-like thioredoxin" evidence="2">
    <location>
        <begin position="5"/>
        <end position="195"/>
    </location>
</feature>
<evidence type="ECO:0000259" key="2">
    <source>
        <dbReference type="Pfam" id="PF01323"/>
    </source>
</evidence>
<reference evidence="3" key="1">
    <citation type="submission" date="2020-10" db="EMBL/GenBank/DDBJ databases">
        <authorList>
            <person name="Abbas A."/>
            <person name="Razzaq R."/>
            <person name="Waqas M."/>
            <person name="Abbas N."/>
            <person name="Nielsen T.K."/>
            <person name="Hansen L.H."/>
            <person name="Hussain S."/>
            <person name="Shahid M."/>
        </authorList>
    </citation>
    <scope>NUCLEOTIDE SEQUENCE</scope>
    <source>
        <strain evidence="3">S14</strain>
    </source>
</reference>
<sequence>MPSHVDVYFSLISPWAYLGHDPLMALAAKHQFEIGWKPVTLPALFGETGGLPLAKRAIQRRRYRDVELMRWADRRGKPLRIRPKFWPFDAALADCVVIALLAAGKNPAGFIGAGFRAAWAEDRDMAARETLAELIEAQGFDPEATLEAARSDAIRQAYAANGEAAIRADVFGSPSYVLDGEVFWGQDRLDLLDHMLTSGRPPFRPIE</sequence>
<comment type="similarity">
    <text evidence="1">Belongs to the GST superfamily. NadH family.</text>
</comment>
<protein>
    <recommendedName>
        <fullName evidence="1">2-hydroxychromene-2-carboxylate isomerase</fullName>
        <ecNumber evidence="1">5.99.1.4</ecNumber>
    </recommendedName>
</protein>
<accession>A0ABU1DKL3</accession>
<keyword evidence="4" id="KW-1185">Reference proteome</keyword>
<comment type="caution">
    <text evidence="3">The sequence shown here is derived from an EMBL/GenBank/DDBJ whole genome shotgun (WGS) entry which is preliminary data.</text>
</comment>
<dbReference type="SUPFAM" id="SSF52833">
    <property type="entry name" value="Thioredoxin-like"/>
    <property type="match status" value="1"/>
</dbReference>
<keyword evidence="1 3" id="KW-0413">Isomerase</keyword>
<dbReference type="InterPro" id="IPR051924">
    <property type="entry name" value="GST_Kappa/NadH"/>
</dbReference>
<dbReference type="InterPro" id="IPR036249">
    <property type="entry name" value="Thioredoxin-like_sf"/>
</dbReference>
<dbReference type="Pfam" id="PF01323">
    <property type="entry name" value="DSBA"/>
    <property type="match status" value="1"/>
</dbReference>
<organism evidence="3 4">
    <name type="scientific">Chelatococcus sambhunathii</name>
    <dbReference type="NCBI Taxonomy" id="363953"/>
    <lineage>
        <taxon>Bacteria</taxon>
        <taxon>Pseudomonadati</taxon>
        <taxon>Pseudomonadota</taxon>
        <taxon>Alphaproteobacteria</taxon>
        <taxon>Hyphomicrobiales</taxon>
        <taxon>Chelatococcaceae</taxon>
        <taxon>Chelatococcus</taxon>
    </lineage>
</organism>
<dbReference type="RefSeq" id="WP_309394593.1">
    <property type="nucleotide sequence ID" value="NZ_JADBEO010000063.1"/>
</dbReference>
<evidence type="ECO:0000313" key="4">
    <source>
        <dbReference type="Proteomes" id="UP001181622"/>
    </source>
</evidence>
<comment type="catalytic activity">
    <reaction evidence="1">
        <text>2-hydroxychromene-2-carboxylate = (3E)-4-(2-hydroxyphenyl)-2-oxobut-3-enoate</text>
        <dbReference type="Rhea" id="RHEA:27401"/>
        <dbReference type="ChEBI" id="CHEBI:59350"/>
        <dbReference type="ChEBI" id="CHEBI:59353"/>
        <dbReference type="EC" id="5.99.1.4"/>
    </reaction>
</comment>